<name>A0ABQ9DQU3_9PASS</name>
<accession>A0ABQ9DQU3</accession>
<evidence type="ECO:0000313" key="1">
    <source>
        <dbReference type="EMBL" id="KAJ7424274.1"/>
    </source>
</evidence>
<organism evidence="1 2">
    <name type="scientific">Willisornis vidua</name>
    <name type="common">Xingu scale-backed antbird</name>
    <dbReference type="NCBI Taxonomy" id="1566151"/>
    <lineage>
        <taxon>Eukaryota</taxon>
        <taxon>Metazoa</taxon>
        <taxon>Chordata</taxon>
        <taxon>Craniata</taxon>
        <taxon>Vertebrata</taxon>
        <taxon>Euteleostomi</taxon>
        <taxon>Archelosauria</taxon>
        <taxon>Archosauria</taxon>
        <taxon>Dinosauria</taxon>
        <taxon>Saurischia</taxon>
        <taxon>Theropoda</taxon>
        <taxon>Coelurosauria</taxon>
        <taxon>Aves</taxon>
        <taxon>Neognathae</taxon>
        <taxon>Neoaves</taxon>
        <taxon>Telluraves</taxon>
        <taxon>Australaves</taxon>
        <taxon>Passeriformes</taxon>
        <taxon>Thamnophilidae</taxon>
        <taxon>Willisornis</taxon>
    </lineage>
</organism>
<dbReference type="PANTHER" id="PTHR33332">
    <property type="entry name" value="REVERSE TRANSCRIPTASE DOMAIN-CONTAINING PROTEIN"/>
    <property type="match status" value="1"/>
</dbReference>
<protein>
    <submittedName>
        <fullName evidence="1">Rna-directed dna polymerase from mobile element jockey-like</fullName>
    </submittedName>
</protein>
<comment type="caution">
    <text evidence="1">The sequence shown here is derived from an EMBL/GenBank/DDBJ whole genome shotgun (WGS) entry which is preliminary data.</text>
</comment>
<dbReference type="EMBL" id="WHWB01032720">
    <property type="protein sequence ID" value="KAJ7424274.1"/>
    <property type="molecule type" value="Genomic_DNA"/>
</dbReference>
<dbReference type="Proteomes" id="UP001145742">
    <property type="component" value="Unassembled WGS sequence"/>
</dbReference>
<reference evidence="1" key="1">
    <citation type="submission" date="2019-10" db="EMBL/GenBank/DDBJ databases">
        <authorList>
            <person name="Soares A.E.R."/>
            <person name="Aleixo A."/>
            <person name="Schneider P."/>
            <person name="Miyaki C.Y."/>
            <person name="Schneider M.P."/>
            <person name="Mello C."/>
            <person name="Vasconcelos A.T.R."/>
        </authorList>
    </citation>
    <scope>NUCLEOTIDE SEQUENCE</scope>
    <source>
        <tissue evidence="1">Muscle</tissue>
    </source>
</reference>
<gene>
    <name evidence="1" type="ORF">WISP_29291</name>
</gene>
<proteinExistence type="predicted"/>
<keyword evidence="2" id="KW-1185">Reference proteome</keyword>
<evidence type="ECO:0000313" key="2">
    <source>
        <dbReference type="Proteomes" id="UP001145742"/>
    </source>
</evidence>
<sequence length="133" mass="15584">MPDKIMEQILLETVLRYTENKEVFGDRRHCITKGKSYLKKMVAFYDRVTELKEKGRATDIIYLDLCKALDTVLHDILVFKLESHGFDRWTTWWTRNWLDDCTHSKGYGQWLNFQVGASDKWCSLGGDTAIDTV</sequence>